<sequence>MFPTIVAAPAEGK</sequence>
<accession>A0A392SUK5</accession>
<proteinExistence type="predicted"/>
<organism evidence="1 2">
    <name type="scientific">Trifolium medium</name>
    <dbReference type="NCBI Taxonomy" id="97028"/>
    <lineage>
        <taxon>Eukaryota</taxon>
        <taxon>Viridiplantae</taxon>
        <taxon>Streptophyta</taxon>
        <taxon>Embryophyta</taxon>
        <taxon>Tracheophyta</taxon>
        <taxon>Spermatophyta</taxon>
        <taxon>Magnoliopsida</taxon>
        <taxon>eudicotyledons</taxon>
        <taxon>Gunneridae</taxon>
        <taxon>Pentapetalae</taxon>
        <taxon>rosids</taxon>
        <taxon>fabids</taxon>
        <taxon>Fabales</taxon>
        <taxon>Fabaceae</taxon>
        <taxon>Papilionoideae</taxon>
        <taxon>50 kb inversion clade</taxon>
        <taxon>NPAAA clade</taxon>
        <taxon>Hologalegina</taxon>
        <taxon>IRL clade</taxon>
        <taxon>Trifolieae</taxon>
        <taxon>Trifolium</taxon>
    </lineage>
</organism>
<keyword evidence="2" id="KW-1185">Reference proteome</keyword>
<reference evidence="1 2" key="1">
    <citation type="journal article" date="2018" name="Front. Plant Sci.">
        <title>Red Clover (Trifolium pratense) and Zigzag Clover (T. medium) - A Picture of Genomic Similarities and Differences.</title>
        <authorList>
            <person name="Dluhosova J."/>
            <person name="Istvanek J."/>
            <person name="Nedelnik J."/>
            <person name="Repkova J."/>
        </authorList>
    </citation>
    <scope>NUCLEOTIDE SEQUENCE [LARGE SCALE GENOMIC DNA]</scope>
    <source>
        <strain evidence="2">cv. 10/8</strain>
        <tissue evidence="1">Leaf</tissue>
    </source>
</reference>
<evidence type="ECO:0000313" key="2">
    <source>
        <dbReference type="Proteomes" id="UP000265520"/>
    </source>
</evidence>
<comment type="caution">
    <text evidence="1">The sequence shown here is derived from an EMBL/GenBank/DDBJ whole genome shotgun (WGS) entry which is preliminary data.</text>
</comment>
<feature type="non-terminal residue" evidence="1">
    <location>
        <position position="13"/>
    </location>
</feature>
<evidence type="ECO:0000313" key="1">
    <source>
        <dbReference type="EMBL" id="MCI51600.1"/>
    </source>
</evidence>
<dbReference type="EMBL" id="LXQA010434375">
    <property type="protein sequence ID" value="MCI51600.1"/>
    <property type="molecule type" value="Genomic_DNA"/>
</dbReference>
<name>A0A392SUK5_9FABA</name>
<protein>
    <submittedName>
        <fullName evidence="1">Uncharacterized protein</fullName>
    </submittedName>
</protein>
<dbReference type="Proteomes" id="UP000265520">
    <property type="component" value="Unassembled WGS sequence"/>
</dbReference>